<organism evidence="3 4">
    <name type="scientific">Xanthobacter autotrophicus</name>
    <dbReference type="NCBI Taxonomy" id="280"/>
    <lineage>
        <taxon>Bacteria</taxon>
        <taxon>Pseudomonadati</taxon>
        <taxon>Pseudomonadota</taxon>
        <taxon>Alphaproteobacteria</taxon>
        <taxon>Hyphomicrobiales</taxon>
        <taxon>Xanthobacteraceae</taxon>
        <taxon>Xanthobacter</taxon>
    </lineage>
</organism>
<feature type="domain" description="Lysozyme inhibitor LprI-like N-terminal" evidence="2">
    <location>
        <begin position="70"/>
        <end position="156"/>
    </location>
</feature>
<dbReference type="Gene3D" id="1.20.1270.180">
    <property type="match status" value="1"/>
</dbReference>
<evidence type="ECO:0000313" key="4">
    <source>
        <dbReference type="Proteomes" id="UP000305131"/>
    </source>
</evidence>
<dbReference type="RefSeq" id="WP_138398049.1">
    <property type="nucleotide sequence ID" value="NZ_JBAFVI010000012.1"/>
</dbReference>
<dbReference type="PANTHER" id="PTHR39176">
    <property type="entry name" value="PERIPLASMIC PROTEIN-RELATED"/>
    <property type="match status" value="1"/>
</dbReference>
<dbReference type="AlphaFoldDB" id="A0A6C1KXQ8"/>
<reference evidence="3 4" key="1">
    <citation type="submission" date="2019-05" db="EMBL/GenBank/DDBJ databases">
        <authorList>
            <person name="Zhou X."/>
        </authorList>
    </citation>
    <scope>NUCLEOTIDE SEQUENCE [LARGE SCALE GENOMIC DNA]</scope>
    <source>
        <strain evidence="3 4">DSM 432</strain>
    </source>
</reference>
<comment type="caution">
    <text evidence="3">The sequence shown here is derived from an EMBL/GenBank/DDBJ whole genome shotgun (WGS) entry which is preliminary data.</text>
</comment>
<proteinExistence type="predicted"/>
<name>A0A6C1KXQ8_XANAU</name>
<evidence type="ECO:0000259" key="2">
    <source>
        <dbReference type="Pfam" id="PF07007"/>
    </source>
</evidence>
<gene>
    <name evidence="3" type="ORF">FBQ73_03060</name>
</gene>
<evidence type="ECO:0000256" key="1">
    <source>
        <dbReference type="SAM" id="SignalP"/>
    </source>
</evidence>
<dbReference type="InterPro" id="IPR009739">
    <property type="entry name" value="LprI-like_N"/>
</dbReference>
<accession>A0A6C1KXQ8</accession>
<dbReference type="GeneID" id="95772433"/>
<feature type="signal peptide" evidence="1">
    <location>
        <begin position="1"/>
        <end position="31"/>
    </location>
</feature>
<dbReference type="OrthoDB" id="7340239at2"/>
<dbReference type="Proteomes" id="UP000305131">
    <property type="component" value="Unassembled WGS sequence"/>
</dbReference>
<dbReference type="EMBL" id="VAUP01000007">
    <property type="protein sequence ID" value="TLX44563.1"/>
    <property type="molecule type" value="Genomic_DNA"/>
</dbReference>
<keyword evidence="1" id="KW-0732">Signal</keyword>
<evidence type="ECO:0000313" key="3">
    <source>
        <dbReference type="EMBL" id="TLX44563.1"/>
    </source>
</evidence>
<dbReference type="PANTHER" id="PTHR39176:SF1">
    <property type="entry name" value="PERIPLASMIC PROTEIN"/>
    <property type="match status" value="1"/>
</dbReference>
<feature type="chain" id="PRO_5025568756" evidence="1">
    <location>
        <begin position="32"/>
        <end position="166"/>
    </location>
</feature>
<protein>
    <submittedName>
        <fullName evidence="3">DUF1311 domain-containing protein</fullName>
    </submittedName>
</protein>
<sequence>MKARYQFLPALLLAAGSVVSGFMATALPAWAGSGADAIIAACLARTEDDKGDRRSCIGIVADACLGSGDMSTSAQVGCYDGELKAWDVRLNTYYKKVLADLPAKSARQLRESERSWIETRKTTCAFYDVFYEGGTMARPMAADCYNRMTAERVLFLKSFADGVGDR</sequence>
<dbReference type="Pfam" id="PF07007">
    <property type="entry name" value="LprI"/>
    <property type="match status" value="1"/>
</dbReference>